<dbReference type="Gene3D" id="2.70.70.10">
    <property type="entry name" value="Glucose Permease (Domain IIA)"/>
    <property type="match status" value="1"/>
</dbReference>
<dbReference type="CDD" id="cd12797">
    <property type="entry name" value="M23_peptidase"/>
    <property type="match status" value="1"/>
</dbReference>
<feature type="coiled-coil region" evidence="1">
    <location>
        <begin position="155"/>
        <end position="199"/>
    </location>
</feature>
<protein>
    <submittedName>
        <fullName evidence="3">Peptidoglycan DD-metalloendopeptidase family protein</fullName>
    </submittedName>
</protein>
<gene>
    <name evidence="3" type="ORF">FMM02_04290</name>
</gene>
<keyword evidence="4" id="KW-1185">Reference proteome</keyword>
<evidence type="ECO:0000259" key="2">
    <source>
        <dbReference type="Pfam" id="PF01551"/>
    </source>
</evidence>
<dbReference type="AlphaFoldDB" id="A0A516IQV0"/>
<dbReference type="EMBL" id="CP041659">
    <property type="protein sequence ID" value="QDP19249.1"/>
    <property type="molecule type" value="Genomic_DNA"/>
</dbReference>
<proteinExistence type="predicted"/>
<dbReference type="Proteomes" id="UP000321857">
    <property type="component" value="Chromosome"/>
</dbReference>
<sequence>MIDRPLLLLLGAALAAMSGPVRPLAPSADQALNVARAEAARAARRLVAVEAETAKAETEVARLSAERAAGAAAIEDAEARISEAQARFRLARAQVALGERRLFRRRAPLASLIAGLATMGRQPPLLSLADRGSVDELVRMRALLDATMPVIEQRSAALRQELERRQARMIEAREARADVERVRNLLAERQRQFAALEARAGARSARLLSETIGAGDRLLATQEQLAEAGNDAAARRSALRSAEALAKLSFAPARPMRGDSGLPPLDFAYSLPVDAPLEDGLGSISDAGIASRGLHMATRRGTMVRVPADGTILFAAPYRGHDGVVIIDHGKGWTSLLLGVASDHPRGSKLVRGQPLGRTLGPIGVELRQDGRAVSPAFIAASSPPLSNGANNR</sequence>
<evidence type="ECO:0000313" key="3">
    <source>
        <dbReference type="EMBL" id="QDP19249.1"/>
    </source>
</evidence>
<feature type="coiled-coil region" evidence="1">
    <location>
        <begin position="32"/>
        <end position="94"/>
    </location>
</feature>
<dbReference type="Pfam" id="PF01551">
    <property type="entry name" value="Peptidase_M23"/>
    <property type="match status" value="1"/>
</dbReference>
<dbReference type="InterPro" id="IPR016047">
    <property type="entry name" value="M23ase_b-sheet_dom"/>
</dbReference>
<dbReference type="SUPFAM" id="SSF51261">
    <property type="entry name" value="Duplicated hybrid motif"/>
    <property type="match status" value="1"/>
</dbReference>
<evidence type="ECO:0000256" key="1">
    <source>
        <dbReference type="SAM" id="Coils"/>
    </source>
</evidence>
<dbReference type="OrthoDB" id="9809144at2"/>
<evidence type="ECO:0000313" key="4">
    <source>
        <dbReference type="Proteomes" id="UP000321857"/>
    </source>
</evidence>
<name>A0A516IQV0_9SPHN</name>
<dbReference type="InterPro" id="IPR011055">
    <property type="entry name" value="Dup_hybrid_motif"/>
</dbReference>
<keyword evidence="1" id="KW-0175">Coiled coil</keyword>
<reference evidence="3 4" key="1">
    <citation type="submission" date="2019-07" db="EMBL/GenBank/DDBJ databases">
        <title>Sphingomonas AE3 Genome sequencing and assembly.</title>
        <authorList>
            <person name="Kim H."/>
        </authorList>
    </citation>
    <scope>NUCLEOTIDE SEQUENCE [LARGE SCALE GENOMIC DNA]</scope>
    <source>
        <strain evidence="3 4">AE3</strain>
    </source>
</reference>
<dbReference type="KEGG" id="sxa:FMM02_04290"/>
<accession>A0A516IQV0</accession>
<dbReference type="RefSeq" id="WP_147493703.1">
    <property type="nucleotide sequence ID" value="NZ_CP041659.1"/>
</dbReference>
<feature type="domain" description="M23ase beta-sheet core" evidence="2">
    <location>
        <begin position="292"/>
        <end position="359"/>
    </location>
</feature>
<organism evidence="3 4">
    <name type="scientific">Sphingomonas xanthus</name>
    <dbReference type="NCBI Taxonomy" id="2594473"/>
    <lineage>
        <taxon>Bacteria</taxon>
        <taxon>Pseudomonadati</taxon>
        <taxon>Pseudomonadota</taxon>
        <taxon>Alphaproteobacteria</taxon>
        <taxon>Sphingomonadales</taxon>
        <taxon>Sphingomonadaceae</taxon>
        <taxon>Sphingomonas</taxon>
    </lineage>
</organism>